<keyword evidence="2" id="KW-0732">Signal</keyword>
<organism evidence="3 4">
    <name type="scientific">Rhizobium rosettiformans W3</name>
    <dbReference type="NCBI Taxonomy" id="538378"/>
    <lineage>
        <taxon>Bacteria</taxon>
        <taxon>Pseudomonadati</taxon>
        <taxon>Pseudomonadota</taxon>
        <taxon>Alphaproteobacteria</taxon>
        <taxon>Hyphomicrobiales</taxon>
        <taxon>Rhizobiaceae</taxon>
        <taxon>Rhizobium/Agrobacterium group</taxon>
        <taxon>Rhizobium</taxon>
    </lineage>
</organism>
<dbReference type="AlphaFoldDB" id="A0A4S8PWA7"/>
<dbReference type="EMBL" id="STGU01000005">
    <property type="protein sequence ID" value="THV35903.1"/>
    <property type="molecule type" value="Genomic_DNA"/>
</dbReference>
<sequence length="330" mass="33936">MTSSSPFRRPAIALLTLLSAVQLASCQTSADEVLSIGDSAPSEDMAATVPVGKAFRDPYVVTVSGQPGSAEQALAQNETEPARLKRQPVPMAAAFADIAEPPPEVLALQQQAMQGRAQASDSRSQAAPADLGELTMQPTAVNAGSNSLFAAGRANAQAVAPDAGPAATAVAEAGAAASPSLVPAEMPTLGVNAVRKSLFSPSPQQQALMQQQALQEQAAAPTPEGLPLTEAAAVSGDEPPVLKKLSDPRPKRKILALREPTATVPERVQLTPDQLQAMGAVPEYDPAEPLPAGEQTVADAEAPTKKKKWLPSLSDLLKGGKKQETAGASD</sequence>
<accession>A0A4S8PWA7</accession>
<feature type="chain" id="PRO_5020600765" description="DUF3035 domain-containing protein" evidence="2">
    <location>
        <begin position="31"/>
        <end position="330"/>
    </location>
</feature>
<evidence type="ECO:0000256" key="1">
    <source>
        <dbReference type="SAM" id="MobiDB-lite"/>
    </source>
</evidence>
<reference evidence="3 4" key="1">
    <citation type="submission" date="2019-04" db="EMBL/GenBank/DDBJ databases">
        <title>genome sequence of strain W3.</title>
        <authorList>
            <person name="Gao J."/>
            <person name="Sun J."/>
        </authorList>
    </citation>
    <scope>NUCLEOTIDE SEQUENCE [LARGE SCALE GENOMIC DNA]</scope>
    <source>
        <strain evidence="3 4">W3</strain>
    </source>
</reference>
<evidence type="ECO:0000256" key="2">
    <source>
        <dbReference type="SAM" id="SignalP"/>
    </source>
</evidence>
<feature type="signal peptide" evidence="2">
    <location>
        <begin position="1"/>
        <end position="30"/>
    </location>
</feature>
<gene>
    <name evidence="3" type="ORF">FAA86_11240</name>
</gene>
<evidence type="ECO:0008006" key="5">
    <source>
        <dbReference type="Google" id="ProtNLM"/>
    </source>
</evidence>
<comment type="caution">
    <text evidence="3">The sequence shown here is derived from an EMBL/GenBank/DDBJ whole genome shotgun (WGS) entry which is preliminary data.</text>
</comment>
<evidence type="ECO:0000313" key="4">
    <source>
        <dbReference type="Proteomes" id="UP000307378"/>
    </source>
</evidence>
<dbReference type="RefSeq" id="WP_136540608.1">
    <property type="nucleotide sequence ID" value="NZ_STGU01000005.1"/>
</dbReference>
<dbReference type="Proteomes" id="UP000307378">
    <property type="component" value="Unassembled WGS sequence"/>
</dbReference>
<name>A0A4S8PWA7_9HYPH</name>
<evidence type="ECO:0000313" key="3">
    <source>
        <dbReference type="EMBL" id="THV35903.1"/>
    </source>
</evidence>
<feature type="region of interest" description="Disordered" evidence="1">
    <location>
        <begin position="258"/>
        <end position="330"/>
    </location>
</feature>
<proteinExistence type="predicted"/>
<protein>
    <recommendedName>
        <fullName evidence="5">DUF3035 domain-containing protein</fullName>
    </recommendedName>
</protein>